<dbReference type="EnsemblPlants" id="KEH41367">
    <property type="protein sequence ID" value="KEH41367"/>
    <property type="gene ID" value="MTR_1g050305"/>
</dbReference>
<proteinExistence type="predicted"/>
<protein>
    <submittedName>
        <fullName evidence="1 2">Uncharacterized protein</fullName>
    </submittedName>
</protein>
<name>A0A072VHW9_MEDTR</name>
<sequence length="144" mass="15951">MKYGTELRQFTFITLGGVKWGHVAMISNCVKTTSFHISISILGELGVKESWTKLFDVGPLSDIKHPIDLIGAWKKGDILFRNDDKELICLDLTTGAIKKNGVKTAFRGLSSTEDTDMSPRYLYLASVCSEDLVPRKAYGTAFSL</sequence>
<dbReference type="AlphaFoldDB" id="A0A072VHW9"/>
<evidence type="ECO:0000313" key="1">
    <source>
        <dbReference type="EMBL" id="KEH41367.1"/>
    </source>
</evidence>
<dbReference type="HOGENOM" id="CLU_1799315_0_0_1"/>
<reference evidence="1 3" key="1">
    <citation type="journal article" date="2011" name="Nature">
        <title>The Medicago genome provides insight into the evolution of rhizobial symbioses.</title>
        <authorList>
            <person name="Young N.D."/>
            <person name="Debelle F."/>
            <person name="Oldroyd G.E."/>
            <person name="Geurts R."/>
            <person name="Cannon S.B."/>
            <person name="Udvardi M.K."/>
            <person name="Benedito V.A."/>
            <person name="Mayer K.F."/>
            <person name="Gouzy J."/>
            <person name="Schoof H."/>
            <person name="Van de Peer Y."/>
            <person name="Proost S."/>
            <person name="Cook D.R."/>
            <person name="Meyers B.C."/>
            <person name="Spannagl M."/>
            <person name="Cheung F."/>
            <person name="De Mita S."/>
            <person name="Krishnakumar V."/>
            <person name="Gundlach H."/>
            <person name="Zhou S."/>
            <person name="Mudge J."/>
            <person name="Bharti A.K."/>
            <person name="Murray J.D."/>
            <person name="Naoumkina M.A."/>
            <person name="Rosen B."/>
            <person name="Silverstein K.A."/>
            <person name="Tang H."/>
            <person name="Rombauts S."/>
            <person name="Zhao P.X."/>
            <person name="Zhou P."/>
            <person name="Barbe V."/>
            <person name="Bardou P."/>
            <person name="Bechner M."/>
            <person name="Bellec A."/>
            <person name="Berger A."/>
            <person name="Berges H."/>
            <person name="Bidwell S."/>
            <person name="Bisseling T."/>
            <person name="Choisne N."/>
            <person name="Couloux A."/>
            <person name="Denny R."/>
            <person name="Deshpande S."/>
            <person name="Dai X."/>
            <person name="Doyle J.J."/>
            <person name="Dudez A.M."/>
            <person name="Farmer A.D."/>
            <person name="Fouteau S."/>
            <person name="Franken C."/>
            <person name="Gibelin C."/>
            <person name="Gish J."/>
            <person name="Goldstein S."/>
            <person name="Gonzalez A.J."/>
            <person name="Green P.J."/>
            <person name="Hallab A."/>
            <person name="Hartog M."/>
            <person name="Hua A."/>
            <person name="Humphray S.J."/>
            <person name="Jeong D.H."/>
            <person name="Jing Y."/>
            <person name="Jocker A."/>
            <person name="Kenton S.M."/>
            <person name="Kim D.J."/>
            <person name="Klee K."/>
            <person name="Lai H."/>
            <person name="Lang C."/>
            <person name="Lin S."/>
            <person name="Macmil S.L."/>
            <person name="Magdelenat G."/>
            <person name="Matthews L."/>
            <person name="McCorrison J."/>
            <person name="Monaghan E.L."/>
            <person name="Mun J.H."/>
            <person name="Najar F.Z."/>
            <person name="Nicholson C."/>
            <person name="Noirot C."/>
            <person name="O'Bleness M."/>
            <person name="Paule C.R."/>
            <person name="Poulain J."/>
            <person name="Prion F."/>
            <person name="Qin B."/>
            <person name="Qu C."/>
            <person name="Retzel E.F."/>
            <person name="Riddle C."/>
            <person name="Sallet E."/>
            <person name="Samain S."/>
            <person name="Samson N."/>
            <person name="Sanders I."/>
            <person name="Saurat O."/>
            <person name="Scarpelli C."/>
            <person name="Schiex T."/>
            <person name="Segurens B."/>
            <person name="Severin A.J."/>
            <person name="Sherrier D.J."/>
            <person name="Shi R."/>
            <person name="Sims S."/>
            <person name="Singer S.R."/>
            <person name="Sinharoy S."/>
            <person name="Sterck L."/>
            <person name="Viollet A."/>
            <person name="Wang B.B."/>
            <person name="Wang K."/>
            <person name="Wang M."/>
            <person name="Wang X."/>
            <person name="Warfsmann J."/>
            <person name="Weissenbach J."/>
            <person name="White D.D."/>
            <person name="White J.D."/>
            <person name="Wiley G.B."/>
            <person name="Wincker P."/>
            <person name="Xing Y."/>
            <person name="Yang L."/>
            <person name="Yao Z."/>
            <person name="Ying F."/>
            <person name="Zhai J."/>
            <person name="Zhou L."/>
            <person name="Zuber A."/>
            <person name="Denarie J."/>
            <person name="Dixon R.A."/>
            <person name="May G.D."/>
            <person name="Schwartz D.C."/>
            <person name="Rogers J."/>
            <person name="Quetier F."/>
            <person name="Town C.D."/>
            <person name="Roe B.A."/>
        </authorList>
    </citation>
    <scope>NUCLEOTIDE SEQUENCE [LARGE SCALE GENOMIC DNA]</scope>
    <source>
        <strain evidence="1">A17</strain>
        <strain evidence="2 3">cv. Jemalong A17</strain>
    </source>
</reference>
<reference evidence="2" key="3">
    <citation type="submission" date="2015-04" db="UniProtKB">
        <authorList>
            <consortium name="EnsemblPlants"/>
        </authorList>
    </citation>
    <scope>IDENTIFICATION</scope>
    <source>
        <strain evidence="2">cv. Jemalong A17</strain>
    </source>
</reference>
<dbReference type="Proteomes" id="UP000002051">
    <property type="component" value="Unassembled WGS sequence"/>
</dbReference>
<gene>
    <name evidence="1" type="ordered locus">MTR_1g050305</name>
</gene>
<reference evidence="1 3" key="2">
    <citation type="journal article" date="2014" name="BMC Genomics">
        <title>An improved genome release (version Mt4.0) for the model legume Medicago truncatula.</title>
        <authorList>
            <person name="Tang H."/>
            <person name="Krishnakumar V."/>
            <person name="Bidwell S."/>
            <person name="Rosen B."/>
            <person name="Chan A."/>
            <person name="Zhou S."/>
            <person name="Gentzbittel L."/>
            <person name="Childs K.L."/>
            <person name="Yandell M."/>
            <person name="Gundlach H."/>
            <person name="Mayer K.F."/>
            <person name="Schwartz D.C."/>
            <person name="Town C.D."/>
        </authorList>
    </citation>
    <scope>GENOME REANNOTATION</scope>
    <source>
        <strain evidence="1">A17</strain>
        <strain evidence="2 3">cv. Jemalong A17</strain>
    </source>
</reference>
<dbReference type="EMBL" id="CM001217">
    <property type="protein sequence ID" value="KEH41367.1"/>
    <property type="molecule type" value="Genomic_DNA"/>
</dbReference>
<evidence type="ECO:0000313" key="3">
    <source>
        <dbReference type="Proteomes" id="UP000002051"/>
    </source>
</evidence>
<evidence type="ECO:0000313" key="2">
    <source>
        <dbReference type="EnsemblPlants" id="KEH41367"/>
    </source>
</evidence>
<organism evidence="1 3">
    <name type="scientific">Medicago truncatula</name>
    <name type="common">Barrel medic</name>
    <name type="synonym">Medicago tribuloides</name>
    <dbReference type="NCBI Taxonomy" id="3880"/>
    <lineage>
        <taxon>Eukaryota</taxon>
        <taxon>Viridiplantae</taxon>
        <taxon>Streptophyta</taxon>
        <taxon>Embryophyta</taxon>
        <taxon>Tracheophyta</taxon>
        <taxon>Spermatophyta</taxon>
        <taxon>Magnoliopsida</taxon>
        <taxon>eudicotyledons</taxon>
        <taxon>Gunneridae</taxon>
        <taxon>Pentapetalae</taxon>
        <taxon>rosids</taxon>
        <taxon>fabids</taxon>
        <taxon>Fabales</taxon>
        <taxon>Fabaceae</taxon>
        <taxon>Papilionoideae</taxon>
        <taxon>50 kb inversion clade</taxon>
        <taxon>NPAAA clade</taxon>
        <taxon>Hologalegina</taxon>
        <taxon>IRL clade</taxon>
        <taxon>Trifolieae</taxon>
        <taxon>Medicago</taxon>
    </lineage>
</organism>
<keyword evidence="3" id="KW-1185">Reference proteome</keyword>
<accession>A0A072VHW9</accession>